<feature type="domain" description="Retrotransposon gag" evidence="1">
    <location>
        <begin position="57"/>
        <end position="145"/>
    </location>
</feature>
<dbReference type="InterPro" id="IPR005162">
    <property type="entry name" value="Retrotrans_gag_dom"/>
</dbReference>
<evidence type="ECO:0000259" key="1">
    <source>
        <dbReference type="Pfam" id="PF03732"/>
    </source>
</evidence>
<keyword evidence="3" id="KW-1185">Reference proteome</keyword>
<reference evidence="2 3" key="1">
    <citation type="journal article" date="2018" name="Mol. Plant">
        <title>The genome of Artemisia annua provides insight into the evolution of Asteraceae family and artemisinin biosynthesis.</title>
        <authorList>
            <person name="Shen Q."/>
            <person name="Zhang L."/>
            <person name="Liao Z."/>
            <person name="Wang S."/>
            <person name="Yan T."/>
            <person name="Shi P."/>
            <person name="Liu M."/>
            <person name="Fu X."/>
            <person name="Pan Q."/>
            <person name="Wang Y."/>
            <person name="Lv Z."/>
            <person name="Lu X."/>
            <person name="Zhang F."/>
            <person name="Jiang W."/>
            <person name="Ma Y."/>
            <person name="Chen M."/>
            <person name="Hao X."/>
            <person name="Li L."/>
            <person name="Tang Y."/>
            <person name="Lv G."/>
            <person name="Zhou Y."/>
            <person name="Sun X."/>
            <person name="Brodelius P.E."/>
            <person name="Rose J.K.C."/>
            <person name="Tang K."/>
        </authorList>
    </citation>
    <scope>NUCLEOTIDE SEQUENCE [LARGE SCALE GENOMIC DNA]</scope>
    <source>
        <strain evidence="3">cv. Huhao1</strain>
        <tissue evidence="2">Leaf</tissue>
    </source>
</reference>
<proteinExistence type="predicted"/>
<accession>A0A2U1N9P1</accession>
<dbReference type="OrthoDB" id="1718686at2759"/>
<dbReference type="STRING" id="35608.A0A2U1N9P1"/>
<sequence>MWIKQHKGDKATYRDFTACDVPKSTGVLDPIVSNRWLTAVEGAFRTSGCEERKKVIYATNFLRDSAKTWWEEKVYEKGEVWAEAGTWKDFKELFSAEYAPVEEIDKIWEKFQSLMQINEMVNELWKKFNDMVLYCPEYHGNEKLKVERCNEIGHRLKECPNTKAIEARPLRTINEEEVKVPKLKALVY</sequence>
<gene>
    <name evidence="2" type="ORF">CTI12_AA290650</name>
</gene>
<dbReference type="EMBL" id="PKPP01003282">
    <property type="protein sequence ID" value="PWA70218.1"/>
    <property type="molecule type" value="Genomic_DNA"/>
</dbReference>
<organism evidence="2 3">
    <name type="scientific">Artemisia annua</name>
    <name type="common">Sweet wormwood</name>
    <dbReference type="NCBI Taxonomy" id="35608"/>
    <lineage>
        <taxon>Eukaryota</taxon>
        <taxon>Viridiplantae</taxon>
        <taxon>Streptophyta</taxon>
        <taxon>Embryophyta</taxon>
        <taxon>Tracheophyta</taxon>
        <taxon>Spermatophyta</taxon>
        <taxon>Magnoliopsida</taxon>
        <taxon>eudicotyledons</taxon>
        <taxon>Gunneridae</taxon>
        <taxon>Pentapetalae</taxon>
        <taxon>asterids</taxon>
        <taxon>campanulids</taxon>
        <taxon>Asterales</taxon>
        <taxon>Asteraceae</taxon>
        <taxon>Asteroideae</taxon>
        <taxon>Anthemideae</taxon>
        <taxon>Artemisiinae</taxon>
        <taxon>Artemisia</taxon>
    </lineage>
</organism>
<dbReference type="AlphaFoldDB" id="A0A2U1N9P1"/>
<name>A0A2U1N9P1_ARTAN</name>
<evidence type="ECO:0000313" key="2">
    <source>
        <dbReference type="EMBL" id="PWA70218.1"/>
    </source>
</evidence>
<dbReference type="Pfam" id="PF03732">
    <property type="entry name" value="Retrotrans_gag"/>
    <property type="match status" value="1"/>
</dbReference>
<protein>
    <submittedName>
        <fullName evidence="2">Zinc finger, CCHC-type, Retrotransposon gag domain protein</fullName>
    </submittedName>
</protein>
<comment type="caution">
    <text evidence="2">The sequence shown here is derived from an EMBL/GenBank/DDBJ whole genome shotgun (WGS) entry which is preliminary data.</text>
</comment>
<dbReference type="Proteomes" id="UP000245207">
    <property type="component" value="Unassembled WGS sequence"/>
</dbReference>
<evidence type="ECO:0000313" key="3">
    <source>
        <dbReference type="Proteomes" id="UP000245207"/>
    </source>
</evidence>